<dbReference type="InterPro" id="IPR015168">
    <property type="entry name" value="SsuA/THI5"/>
</dbReference>
<accession>A0ABY5M9X0</accession>
<proteinExistence type="inferred from homology"/>
<reference evidence="6 7" key="1">
    <citation type="submission" date="2022-08" db="EMBL/GenBank/DDBJ databases">
        <title>novel species in genus Aeromicrobium.</title>
        <authorList>
            <person name="Ye L."/>
        </authorList>
    </citation>
    <scope>NUCLEOTIDE SEQUENCE [LARGE SCALE GENOMIC DNA]</scope>
    <source>
        <strain evidence="7">zg-Y1379</strain>
    </source>
</reference>
<feature type="chain" id="PRO_5045425662" evidence="4">
    <location>
        <begin position="25"/>
        <end position="327"/>
    </location>
</feature>
<dbReference type="RefSeq" id="WP_232403517.1">
    <property type="nucleotide sequence ID" value="NZ_CP102173.1"/>
</dbReference>
<name>A0ABY5M9X0_9ACTN</name>
<evidence type="ECO:0000259" key="5">
    <source>
        <dbReference type="Pfam" id="PF09084"/>
    </source>
</evidence>
<dbReference type="Pfam" id="PF09084">
    <property type="entry name" value="NMT1"/>
    <property type="match status" value="1"/>
</dbReference>
<dbReference type="SUPFAM" id="SSF53850">
    <property type="entry name" value="Periplasmic binding protein-like II"/>
    <property type="match status" value="1"/>
</dbReference>
<sequence length="327" mass="33555">MASLRLSALAAAAAVVLATTSACSSGDSDSSGGSDASGGKVNLAVFASLNGAPAYAAESEGIFGDHDLDVKITTAKTSSEMVPQLIGGKVDIALLDTATSMVAASQGLDLVYIAGATDGGIPEGQEDYSFANVWVRKDSPIKTLADLTGKTIAVPQIKSQPWVDLKGSVDDAGGDSSKIKFTESPDPLTALKSKQADATTTSEPVGTIERAKDELRVVGPTNSGGGGPAYVYVATGKFAKANPELIASFGDAVREANVKVNGDSDLLVKTAAKVLNAPADVLAKAALPVYAEKPLTVEDIATSIAYLKRYDMFEQAAPSPQKILFKP</sequence>
<organism evidence="6 7">
    <name type="scientific">Aeromicrobium wangtongii</name>
    <dbReference type="NCBI Taxonomy" id="2969247"/>
    <lineage>
        <taxon>Bacteria</taxon>
        <taxon>Bacillati</taxon>
        <taxon>Actinomycetota</taxon>
        <taxon>Actinomycetes</taxon>
        <taxon>Propionibacteriales</taxon>
        <taxon>Nocardioidaceae</taxon>
        <taxon>Aeromicrobium</taxon>
    </lineage>
</organism>
<dbReference type="EMBL" id="CP102173">
    <property type="protein sequence ID" value="UUP13453.1"/>
    <property type="molecule type" value="Genomic_DNA"/>
</dbReference>
<evidence type="ECO:0000256" key="3">
    <source>
        <dbReference type="ARBA" id="ARBA00022729"/>
    </source>
</evidence>
<evidence type="ECO:0000256" key="4">
    <source>
        <dbReference type="SAM" id="SignalP"/>
    </source>
</evidence>
<dbReference type="PANTHER" id="PTHR30024:SF47">
    <property type="entry name" value="TAURINE-BINDING PERIPLASMIC PROTEIN"/>
    <property type="match status" value="1"/>
</dbReference>
<dbReference type="PROSITE" id="PS51257">
    <property type="entry name" value="PROKAR_LIPOPROTEIN"/>
    <property type="match status" value="1"/>
</dbReference>
<dbReference type="PANTHER" id="PTHR30024">
    <property type="entry name" value="ALIPHATIC SULFONATES-BINDING PROTEIN-RELATED"/>
    <property type="match status" value="1"/>
</dbReference>
<comment type="subcellular location">
    <subcellularLocation>
        <location evidence="1">Periplasm</location>
    </subcellularLocation>
</comment>
<dbReference type="Gene3D" id="3.40.190.10">
    <property type="entry name" value="Periplasmic binding protein-like II"/>
    <property type="match status" value="2"/>
</dbReference>
<evidence type="ECO:0000256" key="1">
    <source>
        <dbReference type="ARBA" id="ARBA00004418"/>
    </source>
</evidence>
<comment type="similarity">
    <text evidence="2">Belongs to the bacterial solute-binding protein SsuA/TauA family.</text>
</comment>
<evidence type="ECO:0000313" key="7">
    <source>
        <dbReference type="Proteomes" id="UP001316184"/>
    </source>
</evidence>
<keyword evidence="7" id="KW-1185">Reference proteome</keyword>
<protein>
    <submittedName>
        <fullName evidence="6">ABC transporter substrate-binding protein</fullName>
    </submittedName>
</protein>
<gene>
    <name evidence="6" type="ORF">NQV15_16625</name>
</gene>
<evidence type="ECO:0000313" key="6">
    <source>
        <dbReference type="EMBL" id="UUP13453.1"/>
    </source>
</evidence>
<evidence type="ECO:0000256" key="2">
    <source>
        <dbReference type="ARBA" id="ARBA00010742"/>
    </source>
</evidence>
<feature type="domain" description="SsuA/THI5-like" evidence="5">
    <location>
        <begin position="51"/>
        <end position="256"/>
    </location>
</feature>
<keyword evidence="3 4" id="KW-0732">Signal</keyword>
<dbReference type="Proteomes" id="UP001316184">
    <property type="component" value="Chromosome"/>
</dbReference>
<feature type="signal peptide" evidence="4">
    <location>
        <begin position="1"/>
        <end position="24"/>
    </location>
</feature>